<name>L7CNB9_RHOBT</name>
<dbReference type="Proteomes" id="UP000010959">
    <property type="component" value="Unassembled WGS sequence"/>
</dbReference>
<dbReference type="AlphaFoldDB" id="L7CNB9"/>
<gene>
    <name evidence="1" type="ORF">RBSWK_01546</name>
</gene>
<reference evidence="1 2" key="1">
    <citation type="journal article" date="2013" name="Mar. Genomics">
        <title>Expression of sulfatases in Rhodopirellula baltica and the diversity of sulfatases in the genus Rhodopirellula.</title>
        <authorList>
            <person name="Wegner C.E."/>
            <person name="Richter-Heitmann T."/>
            <person name="Klindworth A."/>
            <person name="Klockow C."/>
            <person name="Richter M."/>
            <person name="Achstetter T."/>
            <person name="Glockner F.O."/>
            <person name="Harder J."/>
        </authorList>
    </citation>
    <scope>NUCLEOTIDE SEQUENCE [LARGE SCALE GENOMIC DNA]</scope>
    <source>
        <strain evidence="1 2">SWK14</strain>
    </source>
</reference>
<evidence type="ECO:0000313" key="1">
    <source>
        <dbReference type="EMBL" id="ELP34536.1"/>
    </source>
</evidence>
<comment type="caution">
    <text evidence="1">The sequence shown here is derived from an EMBL/GenBank/DDBJ whole genome shotgun (WGS) entry which is preliminary data.</text>
</comment>
<proteinExistence type="predicted"/>
<accession>L7CNB9</accession>
<dbReference type="PATRIC" id="fig|993516.3.peg.1640"/>
<protein>
    <submittedName>
        <fullName evidence="1">Uncharacterized protein</fullName>
    </submittedName>
</protein>
<organism evidence="1 2">
    <name type="scientific">Rhodopirellula baltica SWK14</name>
    <dbReference type="NCBI Taxonomy" id="993516"/>
    <lineage>
        <taxon>Bacteria</taxon>
        <taxon>Pseudomonadati</taxon>
        <taxon>Planctomycetota</taxon>
        <taxon>Planctomycetia</taxon>
        <taxon>Pirellulales</taxon>
        <taxon>Pirellulaceae</taxon>
        <taxon>Rhodopirellula</taxon>
    </lineage>
</organism>
<sequence length="93" mass="10414">MRLLASKTICPDWGWFFQSVAVDAAILSGTAPTPTMTGGSVICHRKDLAERDTFRVFRRSDVLGEIQKNPVTSHHSHPSIQRICFLFETNPLT</sequence>
<evidence type="ECO:0000313" key="2">
    <source>
        <dbReference type="Proteomes" id="UP000010959"/>
    </source>
</evidence>
<dbReference type="EMBL" id="AMWG01000030">
    <property type="protein sequence ID" value="ELP34536.1"/>
    <property type="molecule type" value="Genomic_DNA"/>
</dbReference>